<dbReference type="PRINTS" id="PR00038">
    <property type="entry name" value="HTHLUXR"/>
</dbReference>
<dbReference type="SMART" id="SM00421">
    <property type="entry name" value="HTH_LUXR"/>
    <property type="match status" value="1"/>
</dbReference>
<dbReference type="PROSITE" id="PS50043">
    <property type="entry name" value="HTH_LUXR_2"/>
    <property type="match status" value="1"/>
</dbReference>
<evidence type="ECO:0000313" key="5">
    <source>
        <dbReference type="Proteomes" id="UP000053244"/>
    </source>
</evidence>
<dbReference type="InterPro" id="IPR041664">
    <property type="entry name" value="AAA_16"/>
</dbReference>
<dbReference type="PANTHER" id="PTHR16305:SF35">
    <property type="entry name" value="TRANSCRIPTIONAL ACTIVATOR DOMAIN"/>
    <property type="match status" value="1"/>
</dbReference>
<comment type="caution">
    <text evidence="4">The sequence shown here is derived from an EMBL/GenBank/DDBJ whole genome shotgun (WGS) entry which is preliminary data.</text>
</comment>
<dbReference type="GO" id="GO:0006355">
    <property type="term" value="P:regulation of DNA-templated transcription"/>
    <property type="evidence" value="ECO:0007669"/>
    <property type="project" value="InterPro"/>
</dbReference>
<dbReference type="InterPro" id="IPR016032">
    <property type="entry name" value="Sig_transdc_resp-reg_C-effctor"/>
</dbReference>
<keyword evidence="5" id="KW-1185">Reference proteome</keyword>
<reference evidence="4 5" key="1">
    <citation type="submission" date="2015-10" db="EMBL/GenBank/DDBJ databases">
        <authorList>
            <person name="Gilbert D.G."/>
        </authorList>
    </citation>
    <scope>NUCLEOTIDE SEQUENCE [LARGE SCALE GENOMIC DNA]</scope>
    <source>
        <strain evidence="4 5">NRRL B-16712</strain>
    </source>
</reference>
<dbReference type="CDD" id="cd06170">
    <property type="entry name" value="LuxR_C_like"/>
    <property type="match status" value="1"/>
</dbReference>
<dbReference type="EMBL" id="LLZH01000342">
    <property type="protein sequence ID" value="KUL22457.1"/>
    <property type="molecule type" value="Genomic_DNA"/>
</dbReference>
<dbReference type="Proteomes" id="UP000053244">
    <property type="component" value="Unassembled WGS sequence"/>
</dbReference>
<sequence>MLVGRAETLDRVGSLCRGPDAGALITGLPGAGKTAVLTAVRENALDRGDLVLTATGTRSDRHLPFGLLAGLLAGSPQLLASLAPAGGASPHPLRLRLDVLGWLEAATVERPVLIIIDDAQWCDETSLSVLGFVAGRLRGGGLALLAACRDDEIPEPLADLPPVRLAPLSDPDAIRLLHEAGVPVSGADLPRVLGRAAGNPLALLELGHAAATNSALLELGHAALTDNALLALGHAAVTDSAVPTSVELAFAARLRLLPEPTRQALLLVAAGDGDLRTAGRVTEPGALLLALAPAEAAGLVSIAGHRVQFRHPLARSAAYALGAGADRARVHRQLAAAHDDDPDRRVWHLAEATVVADEDVATALEEAADRAYRRGAYAEAVRSLIKAADLSPSPADREKRTLGASWMAASGGFFEWITRLAGPLRTGSADRSTRAVASHALAYAMSQTARQRDARAALLDALELLLDEDPNWGWTTLTTLAALAYRRGSDTELVRHWFDRYDRVPQVPGSAFQEINAASRAWISVQLDPLTRSAEVLELVRTAPVLDGAPAGVAAQEMMLGAAAWLYDEPRTALMRLGRAVELYRTGAPANMANSLMTLAHLQLDVGDLDAADQSGRLLVDLAAAERHAFAGEHGLELRARVAAVRGQVEAGRAMCGAGLPALETGEFLVLEIISQVTRSYLAFAERDAQGAWAAIRSLFDADGEPLHPHASYREFAHYVATGVRAGLVDELRPVVERAGRRLIGSGPRQQLQLARARAHLAGDDAEPFHRAATAGPDAAQWPFELAGAHLEYGAWLRRQQRAKDARAELQTALTGFERLGARPWADLAIAELRAAGVVAAGPAPSAWASLTGQEREVVRLAAAGLTNREIGGVLFLSARTVSTHLYKAYPKLGVTSRTQLRDLVPAER</sequence>
<dbReference type="GO" id="GO:0004016">
    <property type="term" value="F:adenylate cyclase activity"/>
    <property type="evidence" value="ECO:0007669"/>
    <property type="project" value="TreeGrafter"/>
</dbReference>
<dbReference type="GO" id="GO:0005524">
    <property type="term" value="F:ATP binding"/>
    <property type="evidence" value="ECO:0007669"/>
    <property type="project" value="UniProtKB-KW"/>
</dbReference>
<keyword evidence="2" id="KW-0067">ATP-binding</keyword>
<keyword evidence="1" id="KW-0547">Nucleotide-binding</keyword>
<dbReference type="InterPro" id="IPR011990">
    <property type="entry name" value="TPR-like_helical_dom_sf"/>
</dbReference>
<feature type="domain" description="HTH luxR-type" evidence="3">
    <location>
        <begin position="844"/>
        <end position="909"/>
    </location>
</feature>
<accession>A0A101J938</accession>
<evidence type="ECO:0000259" key="3">
    <source>
        <dbReference type="PROSITE" id="PS50043"/>
    </source>
</evidence>
<dbReference type="OrthoDB" id="3202170at2"/>
<dbReference type="SUPFAM" id="SSF48452">
    <property type="entry name" value="TPR-like"/>
    <property type="match status" value="1"/>
</dbReference>
<evidence type="ECO:0000256" key="2">
    <source>
        <dbReference type="ARBA" id="ARBA00022840"/>
    </source>
</evidence>
<dbReference type="InterPro" id="IPR027417">
    <property type="entry name" value="P-loop_NTPase"/>
</dbReference>
<dbReference type="GO" id="GO:0003677">
    <property type="term" value="F:DNA binding"/>
    <property type="evidence" value="ECO:0007669"/>
    <property type="project" value="InterPro"/>
</dbReference>
<dbReference type="Gene3D" id="1.10.10.10">
    <property type="entry name" value="Winged helix-like DNA-binding domain superfamily/Winged helix DNA-binding domain"/>
    <property type="match status" value="1"/>
</dbReference>
<dbReference type="PANTHER" id="PTHR16305">
    <property type="entry name" value="TESTICULAR SOLUBLE ADENYLYL CYCLASE"/>
    <property type="match status" value="1"/>
</dbReference>
<organism evidence="4 5">
    <name type="scientific">Actinoplanes awajinensis subsp. mycoplanecinus</name>
    <dbReference type="NCBI Taxonomy" id="135947"/>
    <lineage>
        <taxon>Bacteria</taxon>
        <taxon>Bacillati</taxon>
        <taxon>Actinomycetota</taxon>
        <taxon>Actinomycetes</taxon>
        <taxon>Micromonosporales</taxon>
        <taxon>Micromonosporaceae</taxon>
        <taxon>Actinoplanes</taxon>
    </lineage>
</organism>
<dbReference type="SUPFAM" id="SSF52540">
    <property type="entry name" value="P-loop containing nucleoside triphosphate hydrolases"/>
    <property type="match status" value="1"/>
</dbReference>
<dbReference type="GO" id="GO:0005737">
    <property type="term" value="C:cytoplasm"/>
    <property type="evidence" value="ECO:0007669"/>
    <property type="project" value="TreeGrafter"/>
</dbReference>
<protein>
    <recommendedName>
        <fullName evidence="3">HTH luxR-type domain-containing protein</fullName>
    </recommendedName>
</protein>
<gene>
    <name evidence="4" type="ORF">ADL15_48945</name>
</gene>
<dbReference type="RefSeq" id="WP_067707691.1">
    <property type="nucleotide sequence ID" value="NZ_LLZH01000342.1"/>
</dbReference>
<evidence type="ECO:0000313" key="4">
    <source>
        <dbReference type="EMBL" id="KUL22457.1"/>
    </source>
</evidence>
<dbReference type="Pfam" id="PF13191">
    <property type="entry name" value="AAA_16"/>
    <property type="match status" value="1"/>
</dbReference>
<name>A0A101J938_9ACTN</name>
<dbReference type="Pfam" id="PF00196">
    <property type="entry name" value="GerE"/>
    <property type="match status" value="1"/>
</dbReference>
<dbReference type="SUPFAM" id="SSF46894">
    <property type="entry name" value="C-terminal effector domain of the bipartite response regulators"/>
    <property type="match status" value="1"/>
</dbReference>
<dbReference type="InterPro" id="IPR036388">
    <property type="entry name" value="WH-like_DNA-bd_sf"/>
</dbReference>
<evidence type="ECO:0000256" key="1">
    <source>
        <dbReference type="ARBA" id="ARBA00022741"/>
    </source>
</evidence>
<dbReference type="AlphaFoldDB" id="A0A101J938"/>
<proteinExistence type="predicted"/>
<dbReference type="InterPro" id="IPR000792">
    <property type="entry name" value="Tscrpt_reg_LuxR_C"/>
</dbReference>